<evidence type="ECO:0008006" key="4">
    <source>
        <dbReference type="Google" id="ProtNLM"/>
    </source>
</evidence>
<dbReference type="OrthoDB" id="254112at2"/>
<accession>A0A518CHU2</accession>
<dbReference type="EMBL" id="CP036281">
    <property type="protein sequence ID" value="QDU78792.1"/>
    <property type="molecule type" value="Genomic_DNA"/>
</dbReference>
<dbReference type="KEGG" id="plon:Pla110_04960"/>
<name>A0A518CHU2_9PLAN</name>
<feature type="transmembrane region" description="Helical" evidence="1">
    <location>
        <begin position="407"/>
        <end position="431"/>
    </location>
</feature>
<feature type="transmembrane region" description="Helical" evidence="1">
    <location>
        <begin position="43"/>
        <end position="65"/>
    </location>
</feature>
<feature type="transmembrane region" description="Helical" evidence="1">
    <location>
        <begin position="276"/>
        <end position="297"/>
    </location>
</feature>
<evidence type="ECO:0000313" key="2">
    <source>
        <dbReference type="EMBL" id="QDU78792.1"/>
    </source>
</evidence>
<organism evidence="2 3">
    <name type="scientific">Polystyrenella longa</name>
    <dbReference type="NCBI Taxonomy" id="2528007"/>
    <lineage>
        <taxon>Bacteria</taxon>
        <taxon>Pseudomonadati</taxon>
        <taxon>Planctomycetota</taxon>
        <taxon>Planctomycetia</taxon>
        <taxon>Planctomycetales</taxon>
        <taxon>Planctomycetaceae</taxon>
        <taxon>Polystyrenella</taxon>
    </lineage>
</organism>
<proteinExistence type="predicted"/>
<feature type="transmembrane region" description="Helical" evidence="1">
    <location>
        <begin position="194"/>
        <end position="213"/>
    </location>
</feature>
<keyword evidence="3" id="KW-1185">Reference proteome</keyword>
<feature type="transmembrane region" description="Helical" evidence="1">
    <location>
        <begin position="234"/>
        <end position="256"/>
    </location>
</feature>
<dbReference type="AlphaFoldDB" id="A0A518CHU2"/>
<dbReference type="RefSeq" id="WP_144992819.1">
    <property type="nucleotide sequence ID" value="NZ_CP036281.1"/>
</dbReference>
<gene>
    <name evidence="2" type="ORF">Pla110_04960</name>
</gene>
<keyword evidence="1" id="KW-0812">Transmembrane</keyword>
<reference evidence="2 3" key="1">
    <citation type="submission" date="2019-02" db="EMBL/GenBank/DDBJ databases">
        <title>Deep-cultivation of Planctomycetes and their phenomic and genomic characterization uncovers novel biology.</title>
        <authorList>
            <person name="Wiegand S."/>
            <person name="Jogler M."/>
            <person name="Boedeker C."/>
            <person name="Pinto D."/>
            <person name="Vollmers J."/>
            <person name="Rivas-Marin E."/>
            <person name="Kohn T."/>
            <person name="Peeters S.H."/>
            <person name="Heuer A."/>
            <person name="Rast P."/>
            <person name="Oberbeckmann S."/>
            <person name="Bunk B."/>
            <person name="Jeske O."/>
            <person name="Meyerdierks A."/>
            <person name="Storesund J.E."/>
            <person name="Kallscheuer N."/>
            <person name="Luecker S."/>
            <person name="Lage O.M."/>
            <person name="Pohl T."/>
            <person name="Merkel B.J."/>
            <person name="Hornburger P."/>
            <person name="Mueller R.-W."/>
            <person name="Bruemmer F."/>
            <person name="Labrenz M."/>
            <person name="Spormann A.M."/>
            <person name="Op den Camp H."/>
            <person name="Overmann J."/>
            <person name="Amann R."/>
            <person name="Jetten M.S.M."/>
            <person name="Mascher T."/>
            <person name="Medema M.H."/>
            <person name="Devos D.P."/>
            <person name="Kaster A.-K."/>
            <person name="Ovreas L."/>
            <person name="Rohde M."/>
            <person name="Galperin M.Y."/>
            <person name="Jogler C."/>
        </authorList>
    </citation>
    <scope>NUCLEOTIDE SEQUENCE [LARGE SCALE GENOMIC DNA]</scope>
    <source>
        <strain evidence="2 3">Pla110</strain>
    </source>
</reference>
<dbReference type="Proteomes" id="UP000317178">
    <property type="component" value="Chromosome"/>
</dbReference>
<keyword evidence="1" id="KW-1133">Transmembrane helix</keyword>
<keyword evidence="1" id="KW-0472">Membrane</keyword>
<feature type="transmembrane region" description="Helical" evidence="1">
    <location>
        <begin position="345"/>
        <end position="366"/>
    </location>
</feature>
<evidence type="ECO:0000313" key="3">
    <source>
        <dbReference type="Proteomes" id="UP000317178"/>
    </source>
</evidence>
<evidence type="ECO:0000256" key="1">
    <source>
        <dbReference type="SAM" id="Phobius"/>
    </source>
</evidence>
<feature type="transmembrane region" description="Helical" evidence="1">
    <location>
        <begin position="77"/>
        <end position="98"/>
    </location>
</feature>
<feature type="transmembrane region" description="Helical" evidence="1">
    <location>
        <begin position="451"/>
        <end position="473"/>
    </location>
</feature>
<feature type="transmembrane region" description="Helical" evidence="1">
    <location>
        <begin position="309"/>
        <end position="333"/>
    </location>
</feature>
<protein>
    <recommendedName>
        <fullName evidence="4">ABC transmembrane type-1 domain-containing protein</fullName>
    </recommendedName>
</protein>
<sequence>MSFTVTIVASLIRACLITLLAMSLAHRLQPCLKTNHRWQQRLIWGALLAPFFCPDLLVGYAYYNFSLSLIHHPGWNEFFYGFLVVLKTVPVATVLLHFSPPAPLSAEGLYCRDLISGEAASVSKSRQWESLRHWLWWFRGPGLRLLPAGGLTFLVAFQEFEICSLMNTTAWTLWLFDARAIGWESENIFRFGSFPLAIELCVLMAAVGTYLYISKFANRAMCLVPTQPSSLWRGTTWAYLMLAFVLIVAIPIGLVFRGTLSGWTVFLTNQSLLRETGYACAFAVAAGLLAHGTAVYWAGRGQLGGWSKVGLFLICLPGLCGSFLMSLALFELFQQEPFHHLYDTPFPLVLGLYLFVLPRAVLIQFIRRDVVQREPLFLGKLLRSSPSATQQRSGLQLRWEQQWWPQFWCLLPVFFWAYFEMTTPSILASPATTPAPLRLYNFMHYGQGTGLSAMLSAIITAPCLLILLVMLVFKFVQAMIIRWSVANHSATSDIPHEI</sequence>